<dbReference type="InterPro" id="IPR025288">
    <property type="entry name" value="DUF4080"/>
</dbReference>
<keyword evidence="9" id="KW-1185">Reference proteome</keyword>
<evidence type="ECO:0000256" key="1">
    <source>
        <dbReference type="ARBA" id="ARBA00001966"/>
    </source>
</evidence>
<dbReference type="EMBL" id="FNZK01000005">
    <property type="protein sequence ID" value="SEJ25589.1"/>
    <property type="molecule type" value="Genomic_DNA"/>
</dbReference>
<dbReference type="PANTHER" id="PTHR43409">
    <property type="entry name" value="ANAEROBIC MAGNESIUM-PROTOPORPHYRIN IX MONOMETHYL ESTER CYCLASE-RELATED"/>
    <property type="match status" value="1"/>
</dbReference>
<dbReference type="CDD" id="cd02068">
    <property type="entry name" value="radical_SAM_B12_BD"/>
    <property type="match status" value="1"/>
</dbReference>
<dbReference type="InterPro" id="IPR051198">
    <property type="entry name" value="BchE-like"/>
</dbReference>
<dbReference type="Pfam" id="PF02310">
    <property type="entry name" value="B12-binding"/>
    <property type="match status" value="1"/>
</dbReference>
<dbReference type="PANTHER" id="PTHR43409:SF16">
    <property type="entry name" value="SLR0320 PROTEIN"/>
    <property type="match status" value="1"/>
</dbReference>
<evidence type="ECO:0000256" key="4">
    <source>
        <dbReference type="ARBA" id="ARBA00023004"/>
    </source>
</evidence>
<evidence type="ECO:0000313" key="8">
    <source>
        <dbReference type="EMBL" id="SEJ25589.1"/>
    </source>
</evidence>
<evidence type="ECO:0000259" key="6">
    <source>
        <dbReference type="PROSITE" id="PS51332"/>
    </source>
</evidence>
<keyword evidence="2" id="KW-0949">S-adenosyl-L-methionine</keyword>
<reference evidence="8 9" key="1">
    <citation type="submission" date="2016-10" db="EMBL/GenBank/DDBJ databases">
        <authorList>
            <person name="de Groot N.N."/>
        </authorList>
    </citation>
    <scope>NUCLEOTIDE SEQUENCE [LARGE SCALE GENOMIC DNA]</scope>
    <source>
        <strain evidence="8 9">DSM 2179</strain>
    </source>
</reference>
<comment type="cofactor">
    <cofactor evidence="1">
        <name>[4Fe-4S] cluster</name>
        <dbReference type="ChEBI" id="CHEBI:49883"/>
    </cofactor>
</comment>
<evidence type="ECO:0000256" key="2">
    <source>
        <dbReference type="ARBA" id="ARBA00022691"/>
    </source>
</evidence>
<dbReference type="SFLD" id="SFLDS00029">
    <property type="entry name" value="Radical_SAM"/>
    <property type="match status" value="1"/>
</dbReference>
<dbReference type="AlphaFoldDB" id="A0A1H6X8X1"/>
<dbReference type="Pfam" id="PF13311">
    <property type="entry name" value="DUF4080"/>
    <property type="match status" value="1"/>
</dbReference>
<dbReference type="SUPFAM" id="SSF102114">
    <property type="entry name" value="Radical SAM enzymes"/>
    <property type="match status" value="1"/>
</dbReference>
<dbReference type="SFLD" id="SFLDG01082">
    <property type="entry name" value="B12-binding_domain_containing"/>
    <property type="match status" value="1"/>
</dbReference>
<dbReference type="InterPro" id="IPR036724">
    <property type="entry name" value="Cobalamin-bd_sf"/>
</dbReference>
<dbReference type="GO" id="GO:0051539">
    <property type="term" value="F:4 iron, 4 sulfur cluster binding"/>
    <property type="evidence" value="ECO:0007669"/>
    <property type="project" value="UniProtKB-KW"/>
</dbReference>
<dbReference type="GO" id="GO:0031419">
    <property type="term" value="F:cobalamin binding"/>
    <property type="evidence" value="ECO:0007669"/>
    <property type="project" value="InterPro"/>
</dbReference>
<dbReference type="PROSITE" id="PS51332">
    <property type="entry name" value="B12_BINDING"/>
    <property type="match status" value="1"/>
</dbReference>
<dbReference type="GO" id="GO:0005829">
    <property type="term" value="C:cytosol"/>
    <property type="evidence" value="ECO:0007669"/>
    <property type="project" value="TreeGrafter"/>
</dbReference>
<proteinExistence type="predicted"/>
<organism evidence="8 9">
    <name type="scientific">Propionispira arboris</name>
    <dbReference type="NCBI Taxonomy" id="84035"/>
    <lineage>
        <taxon>Bacteria</taxon>
        <taxon>Bacillati</taxon>
        <taxon>Bacillota</taxon>
        <taxon>Negativicutes</taxon>
        <taxon>Selenomonadales</taxon>
        <taxon>Selenomonadaceae</taxon>
        <taxon>Propionispira</taxon>
    </lineage>
</organism>
<sequence>MKVLLTTLNAKYTHSSLALRYLKDYCQDVCELELLEFSINNQLLDMLGQIYETKPDCIGFACYIWNIDLTQKLIQLVHKTLPNCKIICGGPEVSYEPREFMLGMPEVDYVIQGEGEVTLHTLLDQLEHGEVSEAIAAVTRRDRNGDVLEGHAIVVADLNTLPFPYHDQDMKALADKIIYYESSRGCPFSCQYCLSCATKGVRFLDIERVLGDLQFFIRHNVRQVKFVDRTFNAKKSHFMPILEFLAQADCQTNFHFEIAVDYMDADVLAVLKQMPVGRVQLEIGIQSTNELTLKQVCRVNHWDDIVHNITTILGFHNMHLHVDLIIGLPNEDLVSFARSFNEVYALKPDMLQIGFLKMLKGAGITAMAKEHGYVFMNMAPYQVLSNMYMSYGEIRMLHTFEDVFERYYNAGRFRNTIQYAISMLGGDAFAFYKKLTCYWEKRQFHLIAHTTKSLYQYLYDFCKNIDFLQMQHIEQLLLFDALLADHGSIRPLFLPWNQDKYQEETSAFWRGDIVQNYISEYVFTNWRDLKKKYHIEVFAFDIITLIDSGKVIQEPTAVLFCFDEGGTSYQKIVL</sequence>
<dbReference type="InterPro" id="IPR007197">
    <property type="entry name" value="rSAM"/>
</dbReference>
<keyword evidence="5" id="KW-0411">Iron-sulfur</keyword>
<evidence type="ECO:0000256" key="3">
    <source>
        <dbReference type="ARBA" id="ARBA00022723"/>
    </source>
</evidence>
<dbReference type="SMART" id="SM00729">
    <property type="entry name" value="Elp3"/>
    <property type="match status" value="1"/>
</dbReference>
<evidence type="ECO:0000259" key="7">
    <source>
        <dbReference type="PROSITE" id="PS51918"/>
    </source>
</evidence>
<dbReference type="STRING" id="84035.SAMN05660742_10514"/>
<accession>A0A1H6X8X1</accession>
<dbReference type="InterPro" id="IPR006638">
    <property type="entry name" value="Elp3/MiaA/NifB-like_rSAM"/>
</dbReference>
<keyword evidence="4" id="KW-0408">Iron</keyword>
<dbReference type="InterPro" id="IPR023404">
    <property type="entry name" value="rSAM_horseshoe"/>
</dbReference>
<gene>
    <name evidence="8" type="ORF">SAMN05660742_10514</name>
</gene>
<feature type="domain" description="B12-binding" evidence="6">
    <location>
        <begin position="1"/>
        <end position="133"/>
    </location>
</feature>
<dbReference type="Gene3D" id="3.80.30.20">
    <property type="entry name" value="tm_1862 like domain"/>
    <property type="match status" value="1"/>
</dbReference>
<feature type="domain" description="Radical SAM core" evidence="7">
    <location>
        <begin position="172"/>
        <end position="401"/>
    </location>
</feature>
<protein>
    <submittedName>
        <fullName evidence="8">Radical SAM superfamily enzyme YgiQ, UPF0313 family</fullName>
    </submittedName>
</protein>
<dbReference type="Proteomes" id="UP000199662">
    <property type="component" value="Unassembled WGS sequence"/>
</dbReference>
<evidence type="ECO:0000313" key="9">
    <source>
        <dbReference type="Proteomes" id="UP000199662"/>
    </source>
</evidence>
<dbReference type="InterPro" id="IPR058240">
    <property type="entry name" value="rSAM_sf"/>
</dbReference>
<dbReference type="SUPFAM" id="SSF52242">
    <property type="entry name" value="Cobalamin (vitamin B12)-binding domain"/>
    <property type="match status" value="1"/>
</dbReference>
<dbReference type="GO" id="GO:0003824">
    <property type="term" value="F:catalytic activity"/>
    <property type="evidence" value="ECO:0007669"/>
    <property type="project" value="InterPro"/>
</dbReference>
<dbReference type="GO" id="GO:0046872">
    <property type="term" value="F:metal ion binding"/>
    <property type="evidence" value="ECO:0007669"/>
    <property type="project" value="UniProtKB-KW"/>
</dbReference>
<dbReference type="Pfam" id="PF04055">
    <property type="entry name" value="Radical_SAM"/>
    <property type="match status" value="1"/>
</dbReference>
<dbReference type="SFLD" id="SFLDG01123">
    <property type="entry name" value="methyltransferase_(Class_B)"/>
    <property type="match status" value="1"/>
</dbReference>
<dbReference type="InterPro" id="IPR006158">
    <property type="entry name" value="Cobalamin-bd"/>
</dbReference>
<dbReference type="InterPro" id="IPR034466">
    <property type="entry name" value="Methyltransferase_Class_B"/>
</dbReference>
<dbReference type="RefSeq" id="WP_091830145.1">
    <property type="nucleotide sequence ID" value="NZ_FNZK01000005.1"/>
</dbReference>
<dbReference type="Gene3D" id="3.40.50.280">
    <property type="entry name" value="Cobalamin-binding domain"/>
    <property type="match status" value="1"/>
</dbReference>
<dbReference type="PROSITE" id="PS51918">
    <property type="entry name" value="RADICAL_SAM"/>
    <property type="match status" value="1"/>
</dbReference>
<name>A0A1H6X8X1_9FIRM</name>
<keyword evidence="3" id="KW-0479">Metal-binding</keyword>
<evidence type="ECO:0000256" key="5">
    <source>
        <dbReference type="ARBA" id="ARBA00023014"/>
    </source>
</evidence>